<proteinExistence type="predicted"/>
<evidence type="ECO:0000313" key="3">
    <source>
        <dbReference type="Proteomes" id="UP000267003"/>
    </source>
</evidence>
<protein>
    <submittedName>
        <fullName evidence="2">Uncharacterized protein</fullName>
    </submittedName>
</protein>
<dbReference type="Proteomes" id="UP000267003">
    <property type="component" value="Unassembled WGS sequence"/>
</dbReference>
<feature type="region of interest" description="Disordered" evidence="1">
    <location>
        <begin position="1"/>
        <end position="22"/>
    </location>
</feature>
<sequence>MMRAMESRTQGGRERSGAVAGGARWEAQPWRLQLQDVRAREHRVSRSALVAALLAEGFTVEADVAEFAGALEDRASLSIGQVLRFVDSVRVRMALACTDDEVLQLAYLRRNAEELAERMIDWANTGRLPA</sequence>
<comment type="caution">
    <text evidence="2">The sequence shown here is derived from an EMBL/GenBank/DDBJ whole genome shotgun (WGS) entry which is preliminary data.</text>
</comment>
<evidence type="ECO:0000256" key="1">
    <source>
        <dbReference type="SAM" id="MobiDB-lite"/>
    </source>
</evidence>
<keyword evidence="3" id="KW-1185">Reference proteome</keyword>
<reference evidence="3" key="1">
    <citation type="submission" date="2018-09" db="EMBL/GenBank/DDBJ databases">
        <authorList>
            <person name="Livingstone P.G."/>
            <person name="Whitworth D.E."/>
        </authorList>
    </citation>
    <scope>NUCLEOTIDE SEQUENCE [LARGE SCALE GENOMIC DNA]</scope>
    <source>
        <strain evidence="3">AB050A</strain>
    </source>
</reference>
<dbReference type="OrthoDB" id="5382178at2"/>
<organism evidence="2 3">
    <name type="scientific">Corallococcus aberystwythensis</name>
    <dbReference type="NCBI Taxonomy" id="2316722"/>
    <lineage>
        <taxon>Bacteria</taxon>
        <taxon>Pseudomonadati</taxon>
        <taxon>Myxococcota</taxon>
        <taxon>Myxococcia</taxon>
        <taxon>Myxococcales</taxon>
        <taxon>Cystobacterineae</taxon>
        <taxon>Myxococcaceae</taxon>
        <taxon>Corallococcus</taxon>
    </lineage>
</organism>
<evidence type="ECO:0000313" key="2">
    <source>
        <dbReference type="EMBL" id="RKH61261.1"/>
    </source>
</evidence>
<accession>A0A3A8Q1I3</accession>
<name>A0A3A8Q1I3_9BACT</name>
<gene>
    <name evidence="2" type="ORF">D7W81_24220</name>
</gene>
<dbReference type="AlphaFoldDB" id="A0A3A8Q1I3"/>
<dbReference type="EMBL" id="RAWK01000153">
    <property type="protein sequence ID" value="RKH61261.1"/>
    <property type="molecule type" value="Genomic_DNA"/>
</dbReference>
<dbReference type="RefSeq" id="WP_120557762.1">
    <property type="nucleotide sequence ID" value="NZ_RAWK01000153.1"/>
</dbReference>